<dbReference type="GeneID" id="49612561"/>
<dbReference type="AlphaFoldDB" id="A0AAD0QTY6"/>
<gene>
    <name evidence="1" type="ORF">DVB73_03930</name>
</gene>
<sequence length="256" mass="27661">MDMQNRQRMGLRGLTLTFVLLAVLATLGICLAVAYSVQRDALIGSTLASNRAYASKVASSISEFLNSVQDRLKFSSLRMASHMDETAVLNDEVLRLQAQDSELDVVMILDPQGKVLALYPELPGLLGSTLTSSEVRQALTQRRPLVSHAYTSAAGQLIVFISRPIFAPAGQFLGMVGGSVHLQQHGVMHALISNHAQNDGTYAFVAHSNQRLLYHPDHARIGQVITNSPTMNAALQGQTVARTNACTWPNRPAATG</sequence>
<accession>A0AAD0QTY6</accession>
<dbReference type="EMBL" id="CP031146">
    <property type="protein sequence ID" value="AXM95017.1"/>
    <property type="molecule type" value="Genomic_DNA"/>
</dbReference>
<protein>
    <recommendedName>
        <fullName evidence="3">Diguanylate cyclase</fullName>
    </recommendedName>
</protein>
<name>A0AAD0QTY6_PSEDL</name>
<dbReference type="RefSeq" id="WP_050483680.1">
    <property type="nucleotide sequence ID" value="NZ_BSOM01000009.1"/>
</dbReference>
<evidence type="ECO:0000313" key="2">
    <source>
        <dbReference type="Proteomes" id="UP000256503"/>
    </source>
</evidence>
<dbReference type="Proteomes" id="UP000256503">
    <property type="component" value="Chromosome"/>
</dbReference>
<reference evidence="1 2" key="1">
    <citation type="submission" date="2018-07" db="EMBL/GenBank/DDBJ databases">
        <title>Complete genome sequence of a Pseudomonas plecoglossicida strain pathogenic to the marine fish, Larimichthys crocea.</title>
        <authorList>
            <person name="Tao Z."/>
        </authorList>
    </citation>
    <scope>NUCLEOTIDE SEQUENCE [LARGE SCALE GENOMIC DNA]</scope>
    <source>
        <strain evidence="1 2">XSDHY-P</strain>
    </source>
</reference>
<evidence type="ECO:0000313" key="1">
    <source>
        <dbReference type="EMBL" id="AXM95017.1"/>
    </source>
</evidence>
<evidence type="ECO:0008006" key="3">
    <source>
        <dbReference type="Google" id="ProtNLM"/>
    </source>
</evidence>
<dbReference type="Gene3D" id="3.30.450.20">
    <property type="entry name" value="PAS domain"/>
    <property type="match status" value="1"/>
</dbReference>
<organism evidence="1 2">
    <name type="scientific">Pseudomonas plecoglossicida</name>
    <dbReference type="NCBI Taxonomy" id="70775"/>
    <lineage>
        <taxon>Bacteria</taxon>
        <taxon>Pseudomonadati</taxon>
        <taxon>Pseudomonadota</taxon>
        <taxon>Gammaproteobacteria</taxon>
        <taxon>Pseudomonadales</taxon>
        <taxon>Pseudomonadaceae</taxon>
        <taxon>Pseudomonas</taxon>
    </lineage>
</organism>
<dbReference type="InterPro" id="IPR029151">
    <property type="entry name" value="Sensor-like_sf"/>
</dbReference>
<proteinExistence type="predicted"/>
<dbReference type="CDD" id="cd18773">
    <property type="entry name" value="PDC1_HK_sensor"/>
    <property type="match status" value="1"/>
</dbReference>
<dbReference type="SUPFAM" id="SSF103190">
    <property type="entry name" value="Sensory domain-like"/>
    <property type="match status" value="2"/>
</dbReference>